<proteinExistence type="predicted"/>
<name>A0A816BL36_ADIRI</name>
<evidence type="ECO:0000313" key="1">
    <source>
        <dbReference type="EMBL" id="CAF1609688.1"/>
    </source>
</evidence>
<reference evidence="1" key="1">
    <citation type="submission" date="2021-02" db="EMBL/GenBank/DDBJ databases">
        <authorList>
            <person name="Nowell W R."/>
        </authorList>
    </citation>
    <scope>NUCLEOTIDE SEQUENCE</scope>
</reference>
<gene>
    <name evidence="1" type="ORF">XAT740_LOCUS48747</name>
</gene>
<protein>
    <submittedName>
        <fullName evidence="1">Uncharacterized protein</fullName>
    </submittedName>
</protein>
<dbReference type="AlphaFoldDB" id="A0A816BL36"/>
<sequence>MSLTRDVKSIEDNSNRSFTLERQKHAELHVQDQVPPIRTNYEQVTLVWLDSHVKNNGPFADDIHLTEELLRKLNDYVMLFDNELECLTYIDSVKNETVLLIVSGTCATSNLLDALQKLSYVDSIFIFCQNKNNYERLKENYKKVVGIFTEQRDLGESIRNAIEVIDRQSTIFALYNADKQKSMRDLSRESGSFIFLQLIKQVIKRMSMNNGSADNSKQEMIDKCRLYYRGNEKELENIKEFEKHYKPNQAIKWYTRDSFVYKLINKALRTEDIDSLYTYRFYIVDICEC</sequence>
<dbReference type="Proteomes" id="UP000663828">
    <property type="component" value="Unassembled WGS sequence"/>
</dbReference>
<feature type="non-terminal residue" evidence="1">
    <location>
        <position position="289"/>
    </location>
</feature>
<dbReference type="EMBL" id="CAJNOR010007057">
    <property type="protein sequence ID" value="CAF1609688.1"/>
    <property type="molecule type" value="Genomic_DNA"/>
</dbReference>
<organism evidence="1 2">
    <name type="scientific">Adineta ricciae</name>
    <name type="common">Rotifer</name>
    <dbReference type="NCBI Taxonomy" id="249248"/>
    <lineage>
        <taxon>Eukaryota</taxon>
        <taxon>Metazoa</taxon>
        <taxon>Spiralia</taxon>
        <taxon>Gnathifera</taxon>
        <taxon>Rotifera</taxon>
        <taxon>Eurotatoria</taxon>
        <taxon>Bdelloidea</taxon>
        <taxon>Adinetida</taxon>
        <taxon>Adinetidae</taxon>
        <taxon>Adineta</taxon>
    </lineage>
</organism>
<accession>A0A816BL36</accession>
<keyword evidence="2" id="KW-1185">Reference proteome</keyword>
<comment type="caution">
    <text evidence="1">The sequence shown here is derived from an EMBL/GenBank/DDBJ whole genome shotgun (WGS) entry which is preliminary data.</text>
</comment>
<evidence type="ECO:0000313" key="2">
    <source>
        <dbReference type="Proteomes" id="UP000663828"/>
    </source>
</evidence>